<evidence type="ECO:0000313" key="2">
    <source>
        <dbReference type="Proteomes" id="UP000076079"/>
    </source>
</evidence>
<reference evidence="1 2" key="1">
    <citation type="journal article" date="2016" name="Genome Announc.">
        <title>First Complete Genome Sequence of a Subdivision 6 Acidobacterium Strain.</title>
        <authorList>
            <person name="Huang S."/>
            <person name="Vieira S."/>
            <person name="Bunk B."/>
            <person name="Riedel T."/>
            <person name="Sproer C."/>
            <person name="Overmann J."/>
        </authorList>
    </citation>
    <scope>NUCLEOTIDE SEQUENCE [LARGE SCALE GENOMIC DNA]</scope>
    <source>
        <strain evidence="2">DSM 100886 HEG_-6_39</strain>
    </source>
</reference>
<sequence>MLERRMSSMVLDVARRIRVCILMSAVSTCLVVVPSRVSAQDTPVSAPDTKAPARANAVYFELLGNGGLFSVNYERALTPALRVRIGAASWTAEDLFGGTATHISTFPMMLHVVPGDGAHHVEAGLGVLPGQRGPDRSAGGSGAFVSLIGVVGYRYEPRGSRFLFRAGVTPFYGFGDASIAYPDEGFMPSVGVSFGARF</sequence>
<accession>A0A143PM17</accession>
<organism evidence="1 2">
    <name type="scientific">Luteitalea pratensis</name>
    <dbReference type="NCBI Taxonomy" id="1855912"/>
    <lineage>
        <taxon>Bacteria</taxon>
        <taxon>Pseudomonadati</taxon>
        <taxon>Acidobacteriota</taxon>
        <taxon>Vicinamibacteria</taxon>
        <taxon>Vicinamibacterales</taxon>
        <taxon>Vicinamibacteraceae</taxon>
        <taxon>Luteitalea</taxon>
    </lineage>
</organism>
<dbReference type="KEGG" id="abac:LuPra_02693"/>
<dbReference type="AlphaFoldDB" id="A0A143PM17"/>
<keyword evidence="2" id="KW-1185">Reference proteome</keyword>
<reference evidence="2" key="2">
    <citation type="submission" date="2016-04" db="EMBL/GenBank/DDBJ databases">
        <title>First Complete Genome Sequence of a Subdivision 6 Acidobacterium.</title>
        <authorList>
            <person name="Huang S."/>
            <person name="Vieira S."/>
            <person name="Bunk B."/>
            <person name="Riedel T."/>
            <person name="Sproeer C."/>
            <person name="Overmann J."/>
        </authorList>
    </citation>
    <scope>NUCLEOTIDE SEQUENCE [LARGE SCALE GENOMIC DNA]</scope>
    <source>
        <strain evidence="2">DSM 100886 HEG_-6_39</strain>
    </source>
</reference>
<evidence type="ECO:0008006" key="3">
    <source>
        <dbReference type="Google" id="ProtNLM"/>
    </source>
</evidence>
<dbReference type="EMBL" id="CP015136">
    <property type="protein sequence ID" value="AMY09476.1"/>
    <property type="molecule type" value="Genomic_DNA"/>
</dbReference>
<evidence type="ECO:0000313" key="1">
    <source>
        <dbReference type="EMBL" id="AMY09476.1"/>
    </source>
</evidence>
<dbReference type="STRING" id="1855912.LuPra_02693"/>
<name>A0A143PM17_LUTPR</name>
<protein>
    <recommendedName>
        <fullName evidence="3">Outer membrane protein beta-barrel domain-containing protein</fullName>
    </recommendedName>
</protein>
<proteinExistence type="predicted"/>
<dbReference type="Proteomes" id="UP000076079">
    <property type="component" value="Chromosome"/>
</dbReference>
<gene>
    <name evidence="1" type="ORF">LuPra_02693</name>
</gene>